<dbReference type="Pfam" id="PF13444">
    <property type="entry name" value="Acetyltransf_5"/>
    <property type="match status" value="1"/>
</dbReference>
<evidence type="ECO:0000256" key="4">
    <source>
        <dbReference type="ARBA" id="ARBA00023098"/>
    </source>
</evidence>
<comment type="pathway">
    <text evidence="1">Lipid metabolism.</text>
</comment>
<evidence type="ECO:0000256" key="7">
    <source>
        <dbReference type="ARBA" id="ARBA00039058"/>
    </source>
</evidence>
<evidence type="ECO:0000256" key="6">
    <source>
        <dbReference type="ARBA" id="ARBA00038095"/>
    </source>
</evidence>
<dbReference type="EMBL" id="NOWT01000001">
    <property type="protein sequence ID" value="OYD86168.1"/>
    <property type="molecule type" value="Genomic_DNA"/>
</dbReference>
<dbReference type="Proteomes" id="UP000215367">
    <property type="component" value="Unassembled WGS sequence"/>
</dbReference>
<comment type="catalytic activity">
    <reaction evidence="10">
        <text>a (3R)-hydroxyacyl-[ACP] + L-ornithine = a lyso-ornithine lipid + holo-[ACP] + H(+)</text>
        <dbReference type="Rhea" id="RHEA:20633"/>
        <dbReference type="Rhea" id="RHEA-COMP:9685"/>
        <dbReference type="Rhea" id="RHEA-COMP:9945"/>
        <dbReference type="ChEBI" id="CHEBI:15378"/>
        <dbReference type="ChEBI" id="CHEBI:46911"/>
        <dbReference type="ChEBI" id="CHEBI:64479"/>
        <dbReference type="ChEBI" id="CHEBI:78827"/>
        <dbReference type="ChEBI" id="CHEBI:138482"/>
        <dbReference type="EC" id="2.3.2.30"/>
    </reaction>
    <physiologicalReaction direction="left-to-right" evidence="10">
        <dbReference type="Rhea" id="RHEA:20634"/>
    </physiologicalReaction>
</comment>
<evidence type="ECO:0000313" key="13">
    <source>
        <dbReference type="Proteomes" id="UP000215367"/>
    </source>
</evidence>
<dbReference type="EMBL" id="CP032345">
    <property type="protein sequence ID" value="QCO15177.1"/>
    <property type="molecule type" value="Genomic_DNA"/>
</dbReference>
<keyword evidence="3 12" id="KW-0808">Transferase</keyword>
<dbReference type="Proteomes" id="UP000298693">
    <property type="component" value="Chromosome"/>
</dbReference>
<evidence type="ECO:0000256" key="1">
    <source>
        <dbReference type="ARBA" id="ARBA00005189"/>
    </source>
</evidence>
<evidence type="ECO:0000256" key="8">
    <source>
        <dbReference type="ARBA" id="ARBA00039866"/>
    </source>
</evidence>
<evidence type="ECO:0000256" key="10">
    <source>
        <dbReference type="ARBA" id="ARBA00047785"/>
    </source>
</evidence>
<dbReference type="Gene3D" id="3.40.630.30">
    <property type="match status" value="1"/>
</dbReference>
<comment type="function">
    <text evidence="9">Catalyzes the first step in the biosynthesis of ornithine lipids, which are phosphorus-free membrane lipids. Catalyzes the 3-hydroxyacyl-acyl carrier protein-dependent acylation of ornithine to form lyso-ornithine lipid (LOL).</text>
</comment>
<dbReference type="PANTHER" id="PTHR37323:SF1">
    <property type="entry name" value="L-ORNITHINE N(ALPHA)-ACYLTRANSFERASE"/>
    <property type="match status" value="1"/>
</dbReference>
<name>A0A235HK05_AZOBR</name>
<protein>
    <recommendedName>
        <fullName evidence="8">L-ornithine N(alpha)-acyltransferase</fullName>
        <ecNumber evidence="7">2.3.2.30</ecNumber>
    </recommendedName>
</protein>
<reference evidence="11 13" key="1">
    <citation type="submission" date="2017-07" db="EMBL/GenBank/DDBJ databases">
        <title>Whole genome sequence of Azospirillum brasilense 2A1, a potential biofertilizer strain.</title>
        <authorList>
            <person name="Fontana C.A."/>
            <person name="Toffoli L.M."/>
            <person name="Salazar S.M."/>
            <person name="Puglisi E."/>
            <person name="Pedraza R."/>
            <person name="Bassi D."/>
            <person name="Cocconcelli P.S."/>
        </authorList>
    </citation>
    <scope>NUCLEOTIDE SEQUENCE [LARGE SCALE GENOMIC DNA]</scope>
    <source>
        <strain evidence="11 13">2A1</strain>
    </source>
</reference>
<evidence type="ECO:0000256" key="3">
    <source>
        <dbReference type="ARBA" id="ARBA00022679"/>
    </source>
</evidence>
<organism evidence="11 13">
    <name type="scientific">Azospirillum brasilense</name>
    <dbReference type="NCBI Taxonomy" id="192"/>
    <lineage>
        <taxon>Bacteria</taxon>
        <taxon>Pseudomonadati</taxon>
        <taxon>Pseudomonadota</taxon>
        <taxon>Alphaproteobacteria</taxon>
        <taxon>Rhodospirillales</taxon>
        <taxon>Azospirillaceae</taxon>
        <taxon>Azospirillum</taxon>
    </lineage>
</organism>
<dbReference type="InterPro" id="IPR016181">
    <property type="entry name" value="Acyl_CoA_acyltransferase"/>
</dbReference>
<dbReference type="PANTHER" id="PTHR37323">
    <property type="entry name" value="GCN5-RELATED N-ACETYLTRANSFERASE"/>
    <property type="match status" value="1"/>
</dbReference>
<evidence type="ECO:0000256" key="2">
    <source>
        <dbReference type="ARBA" id="ARBA00022516"/>
    </source>
</evidence>
<accession>A0A235HK05</accession>
<keyword evidence="4" id="KW-0443">Lipid metabolism</keyword>
<keyword evidence="5" id="KW-0012">Acyltransferase</keyword>
<evidence type="ECO:0000313" key="11">
    <source>
        <dbReference type="EMBL" id="OYD86168.1"/>
    </source>
</evidence>
<sequence length="274" mass="30575">MADTGTDQGSSSDLRMGSLEVRLAESAAEIDWAQALRYRVFYEEMSAVPSPDMAARHRDFDDFDTICDHLLVIDHARGDGPESVVGTYRLIRRPAAAKAGRFYSSDEYDIGRLVSYPGEILELGRSCVDAAYRTRGSSMQLLWRGIAAYVFHHDIAVMFGCASLPGTDPVAMAEPLAYLHHFHLAPEELRPVALPERYVGMDLMPRDRIDPKRALTVLPPLIKGYLRLGGFIGDGAVIDHQFNTTDVSIVVKTDLITNKYSKHYERRSRDAQIA</sequence>
<evidence type="ECO:0000313" key="12">
    <source>
        <dbReference type="EMBL" id="QCO15177.1"/>
    </source>
</evidence>
<evidence type="ECO:0000256" key="9">
    <source>
        <dbReference type="ARBA" id="ARBA00045724"/>
    </source>
</evidence>
<proteinExistence type="inferred from homology"/>
<dbReference type="AlphaFoldDB" id="A0A235HK05"/>
<dbReference type="GO" id="GO:0043810">
    <property type="term" value="F:ornithine-acyl [acyl carrier protein] N-acyltransferase activity"/>
    <property type="evidence" value="ECO:0007669"/>
    <property type="project" value="UniProtKB-EC"/>
</dbReference>
<dbReference type="GO" id="GO:0006629">
    <property type="term" value="P:lipid metabolic process"/>
    <property type="evidence" value="ECO:0007669"/>
    <property type="project" value="UniProtKB-KW"/>
</dbReference>
<evidence type="ECO:0000313" key="14">
    <source>
        <dbReference type="Proteomes" id="UP000298693"/>
    </source>
</evidence>
<dbReference type="EC" id="2.3.2.30" evidence="7"/>
<dbReference type="InterPro" id="IPR052351">
    <property type="entry name" value="Ornithine_N-alpha-AT"/>
</dbReference>
<keyword evidence="2" id="KW-0444">Lipid biosynthesis</keyword>
<evidence type="ECO:0000256" key="5">
    <source>
        <dbReference type="ARBA" id="ARBA00023315"/>
    </source>
</evidence>
<comment type="similarity">
    <text evidence="6">Belongs to the acetyltransferase family. OlsB subfamily.</text>
</comment>
<reference evidence="12 14" key="2">
    <citation type="submission" date="2018-09" db="EMBL/GenBank/DDBJ databases">
        <title>Whole genome based analysis of evolution and adaptive divergence in Indian and Brazilian strains of Azospirillum brasilense.</title>
        <authorList>
            <person name="Singh C."/>
            <person name="Tripathi A.K."/>
        </authorList>
    </citation>
    <scope>NUCLEOTIDE SEQUENCE [LARGE SCALE GENOMIC DNA]</scope>
    <source>
        <strain evidence="12 14">MTCC4039</strain>
    </source>
</reference>
<dbReference type="RefSeq" id="WP_094301432.1">
    <property type="nucleotide sequence ID" value="NZ_CP032345.1"/>
</dbReference>
<gene>
    <name evidence="11" type="ORF">CHT98_00955</name>
    <name evidence="12" type="ORF">D3869_08045</name>
</gene>
<dbReference type="SUPFAM" id="SSF55729">
    <property type="entry name" value="Acyl-CoA N-acyltransferases (Nat)"/>
    <property type="match status" value="1"/>
</dbReference>